<keyword evidence="2" id="KW-1185">Reference proteome</keyword>
<dbReference type="EMBL" id="KN825919">
    <property type="protein sequence ID" value="KIK80846.1"/>
    <property type="molecule type" value="Genomic_DNA"/>
</dbReference>
<evidence type="ECO:0000313" key="1">
    <source>
        <dbReference type="EMBL" id="KIK80846.1"/>
    </source>
</evidence>
<dbReference type="AlphaFoldDB" id="A0A0D0DAA7"/>
<evidence type="ECO:0000313" key="2">
    <source>
        <dbReference type="Proteomes" id="UP000054538"/>
    </source>
</evidence>
<organism evidence="1 2">
    <name type="scientific">Paxillus rubicundulus Ve08.2h10</name>
    <dbReference type="NCBI Taxonomy" id="930991"/>
    <lineage>
        <taxon>Eukaryota</taxon>
        <taxon>Fungi</taxon>
        <taxon>Dikarya</taxon>
        <taxon>Basidiomycota</taxon>
        <taxon>Agaricomycotina</taxon>
        <taxon>Agaricomycetes</taxon>
        <taxon>Agaricomycetidae</taxon>
        <taxon>Boletales</taxon>
        <taxon>Paxilineae</taxon>
        <taxon>Paxillaceae</taxon>
        <taxon>Paxillus</taxon>
    </lineage>
</organism>
<sequence length="178" mass="20457">QMMKDWTSPIYAFFKPRLQILKVDSHCTHKSKCSACGCKVKIQCYLDMKDVWLFGNMQNHVKICWGMGVLPHANKVKNSKEVQMKITGSILWIGPVSAAFKRKGKVVYFPQQHTHTETRWVMTVYWVSEILHPSRIASDRGFQSLMKTGRPEYYLPSPLTVSQDVKLLCPPCLAEYSS</sequence>
<protein>
    <submittedName>
        <fullName evidence="1">Uncharacterized protein</fullName>
    </submittedName>
</protein>
<accession>A0A0D0DAA7</accession>
<dbReference type="Proteomes" id="UP000054538">
    <property type="component" value="Unassembled WGS sequence"/>
</dbReference>
<dbReference type="OrthoDB" id="2677917at2759"/>
<gene>
    <name evidence="1" type="ORF">PAXRUDRAFT_157537</name>
</gene>
<dbReference type="InParanoid" id="A0A0D0DAA7"/>
<dbReference type="SUPFAM" id="SSF140996">
    <property type="entry name" value="Hermes dimerisation domain"/>
    <property type="match status" value="1"/>
</dbReference>
<feature type="non-terminal residue" evidence="1">
    <location>
        <position position="178"/>
    </location>
</feature>
<dbReference type="HOGENOM" id="CLU_087375_0_0_1"/>
<reference evidence="2" key="2">
    <citation type="submission" date="2015-01" db="EMBL/GenBank/DDBJ databases">
        <title>Evolutionary Origins and Diversification of the Mycorrhizal Mutualists.</title>
        <authorList>
            <consortium name="DOE Joint Genome Institute"/>
            <consortium name="Mycorrhizal Genomics Consortium"/>
            <person name="Kohler A."/>
            <person name="Kuo A."/>
            <person name="Nagy L.G."/>
            <person name="Floudas D."/>
            <person name="Copeland A."/>
            <person name="Barry K.W."/>
            <person name="Cichocki N."/>
            <person name="Veneault-Fourrey C."/>
            <person name="LaButti K."/>
            <person name="Lindquist E.A."/>
            <person name="Lipzen A."/>
            <person name="Lundell T."/>
            <person name="Morin E."/>
            <person name="Murat C."/>
            <person name="Riley R."/>
            <person name="Ohm R."/>
            <person name="Sun H."/>
            <person name="Tunlid A."/>
            <person name="Henrissat B."/>
            <person name="Grigoriev I.V."/>
            <person name="Hibbett D.S."/>
            <person name="Martin F."/>
        </authorList>
    </citation>
    <scope>NUCLEOTIDE SEQUENCE [LARGE SCALE GENOMIC DNA]</scope>
    <source>
        <strain evidence="2">Ve08.2h10</strain>
    </source>
</reference>
<proteinExistence type="predicted"/>
<name>A0A0D0DAA7_9AGAM</name>
<reference evidence="1 2" key="1">
    <citation type="submission" date="2014-04" db="EMBL/GenBank/DDBJ databases">
        <authorList>
            <consortium name="DOE Joint Genome Institute"/>
            <person name="Kuo A."/>
            <person name="Kohler A."/>
            <person name="Jargeat P."/>
            <person name="Nagy L.G."/>
            <person name="Floudas D."/>
            <person name="Copeland A."/>
            <person name="Barry K.W."/>
            <person name="Cichocki N."/>
            <person name="Veneault-Fourrey C."/>
            <person name="LaButti K."/>
            <person name="Lindquist E.A."/>
            <person name="Lipzen A."/>
            <person name="Lundell T."/>
            <person name="Morin E."/>
            <person name="Murat C."/>
            <person name="Sun H."/>
            <person name="Tunlid A."/>
            <person name="Henrissat B."/>
            <person name="Grigoriev I.V."/>
            <person name="Hibbett D.S."/>
            <person name="Martin F."/>
            <person name="Nordberg H.P."/>
            <person name="Cantor M.N."/>
            <person name="Hua S.X."/>
        </authorList>
    </citation>
    <scope>NUCLEOTIDE SEQUENCE [LARGE SCALE GENOMIC DNA]</scope>
    <source>
        <strain evidence="1 2">Ve08.2h10</strain>
    </source>
</reference>